<feature type="transmembrane region" description="Helical" evidence="1">
    <location>
        <begin position="421"/>
        <end position="443"/>
    </location>
</feature>
<keyword evidence="1" id="KW-0472">Membrane</keyword>
<feature type="transmembrane region" description="Helical" evidence="1">
    <location>
        <begin position="20"/>
        <end position="38"/>
    </location>
</feature>
<evidence type="ECO:0000259" key="2">
    <source>
        <dbReference type="Pfam" id="PF19830"/>
    </source>
</evidence>
<evidence type="ECO:0000259" key="3">
    <source>
        <dbReference type="Pfam" id="PF25853"/>
    </source>
</evidence>
<feature type="transmembrane region" description="Helical" evidence="1">
    <location>
        <begin position="463"/>
        <end position="480"/>
    </location>
</feature>
<dbReference type="Proteomes" id="UP000442694">
    <property type="component" value="Unassembled WGS sequence"/>
</dbReference>
<feature type="domain" description="DUF6311" evidence="2">
    <location>
        <begin position="113"/>
        <end position="504"/>
    </location>
</feature>
<keyword evidence="5" id="KW-1185">Reference proteome</keyword>
<sequence length="632" mass="74851">MTMENENFFSYLKKIRKSKILFFVFIIISAMTALLVYFNQDSWILLNCTLGKNSNSCVYKFERLYLLPITIFLLLNVCLFTDEIFKFLKLMSIKLENLETKKSAHFLISFSVVFSLLLFYYRFSFFIIDPTRVFWIKSLGTDSLQNFLGWHVFRNSPWDFPFGVMQNINYPIGTSVGYSDSVPFLAFLFKLFTNFLPEYFQYFGIWVFSCYILQGFFAAQIFKNFKCSMKLKLLAVPFLIMSTVLLDRFGHLALNCHWMILASFFLYFSKEISVKRKTKWQTLIVIFSSWVHPYITFLMFALQTALFIKLYIENKKYLKELLSYFLMSLFLVFSSWYLIGYFYLDGGNDPKNVLFSINLNTLFNPFEKSKLMQPLGAGPRHYEGFAYLGVGLLIILIVLLFEKWEEKKYVFIKENKPLIWILAILTCLSLSYEIKFGTLTIINTPIPEVLESFYGVYRSVGRFIWPTYYFIVIFILLSLLMRERSLIKKCTLLLIALLLQFIDIYPLYKPVNLNYKNDFNIERNLAPWLHFMAGNKNKIIFYPNRQYSYIDFWMLASKYHYSVNIGYFARNNSEKILENDANTYQNIINGKIPNDTIYVVLNENIKVFEVSSYKDNFICENIQEFYACKNKN</sequence>
<keyword evidence="1" id="KW-0812">Transmembrane</keyword>
<dbReference type="AlphaFoldDB" id="A0A833N636"/>
<feature type="transmembrane region" description="Helical" evidence="1">
    <location>
        <begin position="384"/>
        <end position="401"/>
    </location>
</feature>
<keyword evidence="1" id="KW-1133">Transmembrane helix</keyword>
<evidence type="ECO:0000313" key="5">
    <source>
        <dbReference type="Proteomes" id="UP000442694"/>
    </source>
</evidence>
<protein>
    <submittedName>
        <fullName evidence="4">Uncharacterized protein</fullName>
    </submittedName>
</protein>
<dbReference type="EMBL" id="WFLN01000005">
    <property type="protein sequence ID" value="KAB8032049.1"/>
    <property type="molecule type" value="Genomic_DNA"/>
</dbReference>
<feature type="transmembrane region" description="Helical" evidence="1">
    <location>
        <begin position="249"/>
        <end position="269"/>
    </location>
</feature>
<feature type="transmembrane region" description="Helical" evidence="1">
    <location>
        <begin position="324"/>
        <end position="344"/>
    </location>
</feature>
<organism evidence="4 5">
    <name type="scientific">Fluviispira multicolorata</name>
    <dbReference type="NCBI Taxonomy" id="2654512"/>
    <lineage>
        <taxon>Bacteria</taxon>
        <taxon>Pseudomonadati</taxon>
        <taxon>Bdellovibrionota</taxon>
        <taxon>Oligoflexia</taxon>
        <taxon>Silvanigrellales</taxon>
        <taxon>Silvanigrellaceae</taxon>
        <taxon>Fluviispira</taxon>
    </lineage>
</organism>
<gene>
    <name evidence="4" type="ORF">GCL57_05215</name>
</gene>
<name>A0A833N636_9BACT</name>
<dbReference type="InterPro" id="IPR046278">
    <property type="entry name" value="DUF6311"/>
</dbReference>
<dbReference type="Pfam" id="PF25853">
    <property type="entry name" value="DUF6311_C"/>
    <property type="match status" value="1"/>
</dbReference>
<evidence type="ECO:0000256" key="1">
    <source>
        <dbReference type="SAM" id="Phobius"/>
    </source>
</evidence>
<feature type="transmembrane region" description="Helical" evidence="1">
    <location>
        <begin position="289"/>
        <end position="312"/>
    </location>
</feature>
<comment type="caution">
    <text evidence="4">The sequence shown here is derived from an EMBL/GenBank/DDBJ whole genome shotgun (WGS) entry which is preliminary data.</text>
</comment>
<feature type="transmembrane region" description="Helical" evidence="1">
    <location>
        <begin position="64"/>
        <end position="85"/>
    </location>
</feature>
<feature type="transmembrane region" description="Helical" evidence="1">
    <location>
        <begin position="106"/>
        <end position="128"/>
    </location>
</feature>
<dbReference type="InterPro" id="IPR058671">
    <property type="entry name" value="DUF6311_C"/>
</dbReference>
<dbReference type="Pfam" id="PF19830">
    <property type="entry name" value="DUF6311"/>
    <property type="match status" value="1"/>
</dbReference>
<proteinExistence type="predicted"/>
<accession>A0A833N636</accession>
<feature type="domain" description="DUF6311" evidence="3">
    <location>
        <begin position="533"/>
        <end position="629"/>
    </location>
</feature>
<feature type="transmembrane region" description="Helical" evidence="1">
    <location>
        <begin position="199"/>
        <end position="222"/>
    </location>
</feature>
<evidence type="ECO:0000313" key="4">
    <source>
        <dbReference type="EMBL" id="KAB8032049.1"/>
    </source>
</evidence>
<reference evidence="4 5" key="1">
    <citation type="submission" date="2019-10" db="EMBL/GenBank/DDBJ databases">
        <title>New genus of Silvanigrellaceae.</title>
        <authorList>
            <person name="Pitt A."/>
            <person name="Hahn M.W."/>
        </authorList>
    </citation>
    <scope>NUCLEOTIDE SEQUENCE [LARGE SCALE GENOMIC DNA]</scope>
    <source>
        <strain evidence="4 5">33A1-SZDP</strain>
    </source>
</reference>